<evidence type="ECO:0000313" key="2">
    <source>
        <dbReference type="Proteomes" id="UP001187315"/>
    </source>
</evidence>
<dbReference type="AlphaFoldDB" id="A0AA88S7B1"/>
<proteinExistence type="predicted"/>
<organism evidence="1 2">
    <name type="scientific">Tachysurus vachellii</name>
    <name type="common">Darkbarbel catfish</name>
    <name type="synonym">Pelteobagrus vachellii</name>
    <dbReference type="NCBI Taxonomy" id="175792"/>
    <lineage>
        <taxon>Eukaryota</taxon>
        <taxon>Metazoa</taxon>
        <taxon>Chordata</taxon>
        <taxon>Craniata</taxon>
        <taxon>Vertebrata</taxon>
        <taxon>Euteleostomi</taxon>
        <taxon>Actinopterygii</taxon>
        <taxon>Neopterygii</taxon>
        <taxon>Teleostei</taxon>
        <taxon>Ostariophysi</taxon>
        <taxon>Siluriformes</taxon>
        <taxon>Bagridae</taxon>
        <taxon>Tachysurus</taxon>
    </lineage>
</organism>
<gene>
    <name evidence="1" type="ORF">Q7C36_018779</name>
</gene>
<reference evidence="1" key="1">
    <citation type="submission" date="2023-08" db="EMBL/GenBank/DDBJ databases">
        <title>Pelteobagrus vachellii genome.</title>
        <authorList>
            <person name="Liu H."/>
        </authorList>
    </citation>
    <scope>NUCLEOTIDE SEQUENCE</scope>
    <source>
        <strain evidence="1">PRFRI_2022a</strain>
        <tissue evidence="1">Muscle</tissue>
    </source>
</reference>
<keyword evidence="2" id="KW-1185">Reference proteome</keyword>
<comment type="caution">
    <text evidence="1">The sequence shown here is derived from an EMBL/GenBank/DDBJ whole genome shotgun (WGS) entry which is preliminary data.</text>
</comment>
<name>A0AA88S7B1_TACVA</name>
<protein>
    <submittedName>
        <fullName evidence="1">Uncharacterized protein</fullName>
    </submittedName>
</protein>
<sequence>MMMLRFIQTSAQVCSKGKICEGVGSSRFIASAVMTEETIRSYKDAAASHLPAETPPTNPKLQQLINSLREVLAQHPDGISLNEARRSCPLLFDSEMLKDHQSVRHLLLSLPQVVRMEGFGVQTRLFPAPKNLTSFTPQ</sequence>
<evidence type="ECO:0000313" key="1">
    <source>
        <dbReference type="EMBL" id="KAK2824852.1"/>
    </source>
</evidence>
<dbReference type="Proteomes" id="UP001187315">
    <property type="component" value="Unassembled WGS sequence"/>
</dbReference>
<dbReference type="EMBL" id="JAVHJS010000020">
    <property type="protein sequence ID" value="KAK2824852.1"/>
    <property type="molecule type" value="Genomic_DNA"/>
</dbReference>
<accession>A0AA88S7B1</accession>